<dbReference type="AlphaFoldDB" id="A0A2J7RRJ6"/>
<name>A0A2J7RRJ6_9NEOP</name>
<keyword evidence="2" id="KW-1185">Reference proteome</keyword>
<organism evidence="1 2">
    <name type="scientific">Cryptotermes secundus</name>
    <dbReference type="NCBI Taxonomy" id="105785"/>
    <lineage>
        <taxon>Eukaryota</taxon>
        <taxon>Metazoa</taxon>
        <taxon>Ecdysozoa</taxon>
        <taxon>Arthropoda</taxon>
        <taxon>Hexapoda</taxon>
        <taxon>Insecta</taxon>
        <taxon>Pterygota</taxon>
        <taxon>Neoptera</taxon>
        <taxon>Polyneoptera</taxon>
        <taxon>Dictyoptera</taxon>
        <taxon>Blattodea</taxon>
        <taxon>Blattoidea</taxon>
        <taxon>Termitoidae</taxon>
        <taxon>Kalotermitidae</taxon>
        <taxon>Cryptotermitinae</taxon>
        <taxon>Cryptotermes</taxon>
    </lineage>
</organism>
<accession>A0A2J7RRJ6</accession>
<dbReference type="InParanoid" id="A0A2J7RRJ6"/>
<dbReference type="EMBL" id="NEVH01000602">
    <property type="protein sequence ID" value="PNF43460.1"/>
    <property type="molecule type" value="Genomic_DNA"/>
</dbReference>
<sequence>MASPAPACYRGSLAHKLHAGVRQAHRDDVRLENHCLVQFHKGNIIAEVCGTVLGVHL</sequence>
<evidence type="ECO:0000313" key="2">
    <source>
        <dbReference type="Proteomes" id="UP000235965"/>
    </source>
</evidence>
<evidence type="ECO:0000313" key="1">
    <source>
        <dbReference type="EMBL" id="PNF43460.1"/>
    </source>
</evidence>
<protein>
    <submittedName>
        <fullName evidence="1">Uncharacterized protein</fullName>
    </submittedName>
</protein>
<reference evidence="1 2" key="1">
    <citation type="submission" date="2017-12" db="EMBL/GenBank/DDBJ databases">
        <title>Hemimetabolous genomes reveal molecular basis of termite eusociality.</title>
        <authorList>
            <person name="Harrison M.C."/>
            <person name="Jongepier E."/>
            <person name="Robertson H.M."/>
            <person name="Arning N."/>
            <person name="Bitard-Feildel T."/>
            <person name="Chao H."/>
            <person name="Childers C.P."/>
            <person name="Dinh H."/>
            <person name="Doddapaneni H."/>
            <person name="Dugan S."/>
            <person name="Gowin J."/>
            <person name="Greiner C."/>
            <person name="Han Y."/>
            <person name="Hu H."/>
            <person name="Hughes D.S.T."/>
            <person name="Huylmans A.-K."/>
            <person name="Kemena C."/>
            <person name="Kremer L.P.M."/>
            <person name="Lee S.L."/>
            <person name="Lopez-Ezquerra A."/>
            <person name="Mallet L."/>
            <person name="Monroy-Kuhn J.M."/>
            <person name="Moser A."/>
            <person name="Murali S.C."/>
            <person name="Muzny D.M."/>
            <person name="Otani S."/>
            <person name="Piulachs M.-D."/>
            <person name="Poelchau M."/>
            <person name="Qu J."/>
            <person name="Schaub F."/>
            <person name="Wada-Katsumata A."/>
            <person name="Worley K.C."/>
            <person name="Xie Q."/>
            <person name="Ylla G."/>
            <person name="Poulsen M."/>
            <person name="Gibbs R.A."/>
            <person name="Schal C."/>
            <person name="Richards S."/>
            <person name="Belles X."/>
            <person name="Korb J."/>
            <person name="Bornberg-Bauer E."/>
        </authorList>
    </citation>
    <scope>NUCLEOTIDE SEQUENCE [LARGE SCALE GENOMIC DNA]</scope>
    <source>
        <tissue evidence="1">Whole body</tissue>
    </source>
</reference>
<comment type="caution">
    <text evidence="1">The sequence shown here is derived from an EMBL/GenBank/DDBJ whole genome shotgun (WGS) entry which is preliminary data.</text>
</comment>
<gene>
    <name evidence="1" type="ORF">B7P43_G10807</name>
</gene>
<proteinExistence type="predicted"/>
<dbReference type="Proteomes" id="UP000235965">
    <property type="component" value="Unassembled WGS sequence"/>
</dbReference>